<keyword evidence="3" id="KW-0812">Transmembrane</keyword>
<dbReference type="Gene3D" id="3.60.21.10">
    <property type="match status" value="1"/>
</dbReference>
<evidence type="ECO:0008006" key="6">
    <source>
        <dbReference type="Google" id="ProtNLM"/>
    </source>
</evidence>
<evidence type="ECO:0000313" key="5">
    <source>
        <dbReference type="Proteomes" id="UP000717515"/>
    </source>
</evidence>
<dbReference type="AlphaFoldDB" id="A0A9P8A6H5"/>
<dbReference type="Proteomes" id="UP000717515">
    <property type="component" value="Unassembled WGS sequence"/>
</dbReference>
<sequence>MAAYDRAPSDLEDQQRSLHDPYHTASTASPLSFFHQPTLHLPDFTSAIRARASSIVSAISSSSAHRSDRRASHSPLLSVRTGSISSGSSSSPTSPHYPDKLVLARTKRLGSASSGGSTGSSSRSQRSLSFYSTHVRILRIAWCLALSMGEVGSYWVMIHRCNWPENESWDTNEGRLKDRYRIAIIADPQLTDWYSYKQTGLLLKLVETYTDLYMKRSFRRLHSAVQPDAVMFLGDLNDGGRDSSDDVFVKNSNRFLEHVFQTKATAWNQQPVVMDTIAGEDLDHHEYDSRVGPHYRQQINIPHDADEREAIRESGRSLRLYMAGNHDMGFGDNIIRPSVKRFKDAFGSINYEVKVGNHSLVVLDTLALSSDVQDIRDESQQFLTQLEQGTVRLRTNAKAIVPLDSQMLPRILFTHVPLFRLDTTPCGKARETKQLIINRGGYQYWNMVNATLSRDILRGIRPDMVFSGDDHDWCEIAHSLDGALIPEVTLPTFSFAQGIQQPGFVMLSLHNPELKSRNDMPMMPMEPSTAGMVDAAVDGFNNLAHSSTNATFAYNECMLPNQMLIYLCYGIFLALSIAWILIQRYRWMATWGRRHLVDQRSVLVQWRDTGSHASTTATSLYTTPKSQEQQNQLQMEGGRYSDSVDPLMEVLGPSQHEPDIFENTLSKRQQRRWFWAVRSGLYWRMAGLDLWNVARCAIPLYLLFFVVSII</sequence>
<evidence type="ECO:0000256" key="3">
    <source>
        <dbReference type="SAM" id="Phobius"/>
    </source>
</evidence>
<keyword evidence="3" id="KW-1133">Transmembrane helix</keyword>
<feature type="region of interest" description="Disordered" evidence="2">
    <location>
        <begin position="64"/>
        <end position="98"/>
    </location>
</feature>
<feature type="compositionally biased region" description="Basic and acidic residues" evidence="2">
    <location>
        <begin position="7"/>
        <end position="22"/>
    </location>
</feature>
<dbReference type="InterPro" id="IPR033308">
    <property type="entry name" value="PGAP5/Cdc1/Ted1"/>
</dbReference>
<accession>A0A9P8A6H5</accession>
<feature type="region of interest" description="Disordered" evidence="2">
    <location>
        <begin position="1"/>
        <end position="24"/>
    </location>
</feature>
<evidence type="ECO:0000256" key="2">
    <source>
        <dbReference type="SAM" id="MobiDB-lite"/>
    </source>
</evidence>
<dbReference type="GO" id="GO:0016020">
    <property type="term" value="C:membrane"/>
    <property type="evidence" value="ECO:0007669"/>
    <property type="project" value="GOC"/>
</dbReference>
<dbReference type="GO" id="GO:0005783">
    <property type="term" value="C:endoplasmic reticulum"/>
    <property type="evidence" value="ECO:0007669"/>
    <property type="project" value="TreeGrafter"/>
</dbReference>
<proteinExistence type="predicted"/>
<comment type="caution">
    <text evidence="4">The sequence shown here is derived from an EMBL/GenBank/DDBJ whole genome shotgun (WGS) entry which is preliminary data.</text>
</comment>
<protein>
    <recommendedName>
        <fullName evidence="6">Calcineurin-like phosphoesterase domain-containing protein</fullName>
    </recommendedName>
</protein>
<dbReference type="GO" id="GO:0006506">
    <property type="term" value="P:GPI anchor biosynthetic process"/>
    <property type="evidence" value="ECO:0007669"/>
    <property type="project" value="InterPro"/>
</dbReference>
<evidence type="ECO:0000256" key="1">
    <source>
        <dbReference type="ARBA" id="ARBA00023136"/>
    </source>
</evidence>
<name>A0A9P8A6H5_MORAP</name>
<keyword evidence="1 3" id="KW-0472">Membrane</keyword>
<dbReference type="PANTHER" id="PTHR13315">
    <property type="entry name" value="METALLO PHOSPHOESTERASE RELATED"/>
    <property type="match status" value="1"/>
</dbReference>
<dbReference type="SUPFAM" id="SSF56300">
    <property type="entry name" value="Metallo-dependent phosphatases"/>
    <property type="match status" value="1"/>
</dbReference>
<feature type="transmembrane region" description="Helical" evidence="3">
    <location>
        <begin position="688"/>
        <end position="709"/>
    </location>
</feature>
<evidence type="ECO:0000313" key="4">
    <source>
        <dbReference type="EMBL" id="KAG9324829.1"/>
    </source>
</evidence>
<reference evidence="4" key="1">
    <citation type="submission" date="2021-07" db="EMBL/GenBank/DDBJ databases">
        <title>Draft genome of Mortierella alpina, strain LL118, isolated from an aspen leaf litter sample.</title>
        <authorList>
            <person name="Yang S."/>
            <person name="Vinatzer B.A."/>
        </authorList>
    </citation>
    <scope>NUCLEOTIDE SEQUENCE</scope>
    <source>
        <strain evidence="4">LL118</strain>
    </source>
</reference>
<feature type="compositionally biased region" description="Low complexity" evidence="2">
    <location>
        <begin position="81"/>
        <end position="94"/>
    </location>
</feature>
<dbReference type="PANTHER" id="PTHR13315:SF4">
    <property type="entry name" value="METALLOPHOSPHOESTERASE, ISOFORM E"/>
    <property type="match status" value="1"/>
</dbReference>
<gene>
    <name evidence="4" type="ORF">KVV02_001574</name>
</gene>
<organism evidence="4 5">
    <name type="scientific">Mortierella alpina</name>
    <name type="common">Oleaginous fungus</name>
    <name type="synonym">Mortierella renispora</name>
    <dbReference type="NCBI Taxonomy" id="64518"/>
    <lineage>
        <taxon>Eukaryota</taxon>
        <taxon>Fungi</taxon>
        <taxon>Fungi incertae sedis</taxon>
        <taxon>Mucoromycota</taxon>
        <taxon>Mortierellomycotina</taxon>
        <taxon>Mortierellomycetes</taxon>
        <taxon>Mortierellales</taxon>
        <taxon>Mortierellaceae</taxon>
        <taxon>Mortierella</taxon>
    </lineage>
</organism>
<dbReference type="InterPro" id="IPR029052">
    <property type="entry name" value="Metallo-depent_PP-like"/>
</dbReference>
<dbReference type="EMBL" id="JAIFTL010000055">
    <property type="protein sequence ID" value="KAG9324829.1"/>
    <property type="molecule type" value="Genomic_DNA"/>
</dbReference>
<feature type="transmembrane region" description="Helical" evidence="3">
    <location>
        <begin position="563"/>
        <end position="582"/>
    </location>
</feature>